<comment type="caution">
    <text evidence="1">The sequence shown here is derived from an EMBL/GenBank/DDBJ whole genome shotgun (WGS) entry which is preliminary data.</text>
</comment>
<evidence type="ECO:0000313" key="1">
    <source>
        <dbReference type="EMBL" id="TWQ54768.1"/>
    </source>
</evidence>
<dbReference type="Proteomes" id="UP000320455">
    <property type="component" value="Unassembled WGS sequence"/>
</dbReference>
<proteinExistence type="predicted"/>
<reference evidence="2" key="1">
    <citation type="journal article" date="2020" name="Phytopathology">
        <title>Genomic acquisitions in emerging populations of Xanthomonas vasicola pv. vasculorum infecting corn in the U.S. and Argentina.</title>
        <authorList>
            <person name="Perez-Quintero A.L."/>
        </authorList>
    </citation>
    <scope>NUCLEOTIDE SEQUENCE [LARGE SCALE GENOMIC DNA]</scope>
    <source>
        <strain evidence="2">Xvh-L</strain>
    </source>
</reference>
<accession>A0ABD7SC57</accession>
<organism evidence="1 2">
    <name type="scientific">Xanthomonas vasicola</name>
    <dbReference type="NCBI Taxonomy" id="56459"/>
    <lineage>
        <taxon>Bacteria</taxon>
        <taxon>Pseudomonadati</taxon>
        <taxon>Pseudomonadota</taxon>
        <taxon>Gammaproteobacteria</taxon>
        <taxon>Lysobacterales</taxon>
        <taxon>Lysobacteraceae</taxon>
        <taxon>Xanthomonas</taxon>
    </lineage>
</organism>
<evidence type="ECO:0000313" key="2">
    <source>
        <dbReference type="Proteomes" id="UP000320455"/>
    </source>
</evidence>
<dbReference type="AlphaFoldDB" id="A0ABD7SC57"/>
<sequence>MWGARQPAAALLHHTCKQAPRMVVMRYFSLVTVPANMKNARIACASRHIHGRINANFVLSCACGRLASRRACVQDNMS</sequence>
<name>A0ABD7SC57_XANVA</name>
<protein>
    <submittedName>
        <fullName evidence="1">Uncharacterized protein</fullName>
    </submittedName>
</protein>
<gene>
    <name evidence="1" type="ORF">FQK01_06750</name>
</gene>
<keyword evidence="2" id="KW-1185">Reference proteome</keyword>
<dbReference type="EMBL" id="VOCK01000008">
    <property type="protein sequence ID" value="TWQ54768.1"/>
    <property type="molecule type" value="Genomic_DNA"/>
</dbReference>